<dbReference type="Proteomes" id="UP000253529">
    <property type="component" value="Unassembled WGS sequence"/>
</dbReference>
<dbReference type="EMBL" id="QNRK01000028">
    <property type="protein sequence ID" value="RBP07309.1"/>
    <property type="molecule type" value="Genomic_DNA"/>
</dbReference>
<dbReference type="InterPro" id="IPR036291">
    <property type="entry name" value="NAD(P)-bd_dom_sf"/>
</dbReference>
<dbReference type="Pfam" id="PF13561">
    <property type="entry name" value="adh_short_C2"/>
    <property type="match status" value="1"/>
</dbReference>
<protein>
    <submittedName>
        <fullName evidence="3">3-oxoacyl-[acyl-carrier protein] reductase</fullName>
    </submittedName>
</protein>
<accession>A0A366F0R1</accession>
<dbReference type="AlphaFoldDB" id="A0A366F0R1"/>
<sequence length="252" mass="26083">MSKKLESKVALITGAGSGMGRAMCLEFAREGARIIAVDLNLDSAKRVESELGGGDACLALAGDVSNSKSVADFCGQALDATGRVDILVNNAGILDNYASVTDTSEELWDRIIGVNLKGMFLVCRALLPAMVERRSGVIINLGSIAGFVAGGGGAAYTSSKHGVIGFTRQLAFDYGKLGVRANAICPGAVETGMTKDILASGDMAVIESIRSVPAGRHAQPEEIAKLGLYLASDDSSFVHGAAMLIDGGWTIK</sequence>
<dbReference type="PANTHER" id="PTHR24321:SF8">
    <property type="entry name" value="ESTRADIOL 17-BETA-DEHYDROGENASE 8-RELATED"/>
    <property type="match status" value="1"/>
</dbReference>
<evidence type="ECO:0000256" key="1">
    <source>
        <dbReference type="ARBA" id="ARBA00006484"/>
    </source>
</evidence>
<keyword evidence="2" id="KW-0560">Oxidoreductase</keyword>
<comment type="caution">
    <text evidence="3">The sequence shown here is derived from an EMBL/GenBank/DDBJ whole genome shotgun (WGS) entry which is preliminary data.</text>
</comment>
<dbReference type="CDD" id="cd05233">
    <property type="entry name" value="SDR_c"/>
    <property type="match status" value="1"/>
</dbReference>
<dbReference type="GO" id="GO:0016491">
    <property type="term" value="F:oxidoreductase activity"/>
    <property type="evidence" value="ECO:0007669"/>
    <property type="project" value="UniProtKB-KW"/>
</dbReference>
<gene>
    <name evidence="3" type="ORF">DFR50_12834</name>
</gene>
<dbReference type="RefSeq" id="WP_113891394.1">
    <property type="nucleotide sequence ID" value="NZ_QNRK01000028.1"/>
</dbReference>
<dbReference type="FunFam" id="3.40.50.720:FF:000084">
    <property type="entry name" value="Short-chain dehydrogenase reductase"/>
    <property type="match status" value="1"/>
</dbReference>
<dbReference type="Gene3D" id="3.40.50.720">
    <property type="entry name" value="NAD(P)-binding Rossmann-like Domain"/>
    <property type="match status" value="1"/>
</dbReference>
<dbReference type="NCBIfam" id="NF005559">
    <property type="entry name" value="PRK07231.1"/>
    <property type="match status" value="1"/>
</dbReference>
<dbReference type="PRINTS" id="PR00081">
    <property type="entry name" value="GDHRDH"/>
</dbReference>
<keyword evidence="4" id="KW-1185">Reference proteome</keyword>
<evidence type="ECO:0000313" key="4">
    <source>
        <dbReference type="Proteomes" id="UP000253529"/>
    </source>
</evidence>
<dbReference type="OrthoDB" id="7568484at2"/>
<dbReference type="SUPFAM" id="SSF51735">
    <property type="entry name" value="NAD(P)-binding Rossmann-fold domains"/>
    <property type="match status" value="1"/>
</dbReference>
<dbReference type="PRINTS" id="PR00080">
    <property type="entry name" value="SDRFAMILY"/>
</dbReference>
<comment type="similarity">
    <text evidence="1">Belongs to the short-chain dehydrogenases/reductases (SDR) family.</text>
</comment>
<name>A0A366F0R1_9HYPH</name>
<dbReference type="InterPro" id="IPR020904">
    <property type="entry name" value="Sc_DH/Rdtase_CS"/>
</dbReference>
<dbReference type="InterPro" id="IPR002347">
    <property type="entry name" value="SDR_fam"/>
</dbReference>
<evidence type="ECO:0000313" key="3">
    <source>
        <dbReference type="EMBL" id="RBP07309.1"/>
    </source>
</evidence>
<organism evidence="3 4">
    <name type="scientific">Roseiarcus fermentans</name>
    <dbReference type="NCBI Taxonomy" id="1473586"/>
    <lineage>
        <taxon>Bacteria</taxon>
        <taxon>Pseudomonadati</taxon>
        <taxon>Pseudomonadota</taxon>
        <taxon>Alphaproteobacteria</taxon>
        <taxon>Hyphomicrobiales</taxon>
        <taxon>Roseiarcaceae</taxon>
        <taxon>Roseiarcus</taxon>
    </lineage>
</organism>
<dbReference type="PANTHER" id="PTHR24321">
    <property type="entry name" value="DEHYDROGENASES, SHORT CHAIN"/>
    <property type="match status" value="1"/>
</dbReference>
<dbReference type="PROSITE" id="PS00061">
    <property type="entry name" value="ADH_SHORT"/>
    <property type="match status" value="1"/>
</dbReference>
<evidence type="ECO:0000256" key="2">
    <source>
        <dbReference type="ARBA" id="ARBA00023002"/>
    </source>
</evidence>
<proteinExistence type="inferred from homology"/>
<reference evidence="3 4" key="1">
    <citation type="submission" date="2018-06" db="EMBL/GenBank/DDBJ databases">
        <title>Genomic Encyclopedia of Type Strains, Phase IV (KMG-IV): sequencing the most valuable type-strain genomes for metagenomic binning, comparative biology and taxonomic classification.</title>
        <authorList>
            <person name="Goeker M."/>
        </authorList>
    </citation>
    <scope>NUCLEOTIDE SEQUENCE [LARGE SCALE GENOMIC DNA]</scope>
    <source>
        <strain evidence="3 4">DSM 24875</strain>
    </source>
</reference>